<comment type="subcellular location">
    <subcellularLocation>
        <location evidence="1">Membrane</location>
        <topology evidence="1">Multi-pass membrane protein</topology>
    </subcellularLocation>
</comment>
<feature type="transmembrane region" description="Helical" evidence="6">
    <location>
        <begin position="148"/>
        <end position="168"/>
    </location>
</feature>
<sequence>MALSKTQKLAILVAIPVLFFLIPAPEGLSLIAWRLLGIYIATIVGLVIKPYGEPVILLAAVAASAATIGNTAGAEKLVKVGQTLSGYQSGTTWLIFTAFTLSSAFVITGLGKRIAYYMIGWIGNTTLRLGYVTVFLDLLLSPATPSNTARAGGIVFPIINSVAVALGSDPEKSPKLAGRYLLLNVYMTVKTTSYLFLTAMAPNALALSIMEPVLGFKVNWIEWFLAASVPGLLCLFVIPLICYFIAKPELKHVDNKNIAKKGLEELGPMSMREKSLAVLFVLALFGWICADFLGVNSTTVALITMVLCIVLNIVSWDDVRKNKAGWDTLIWYGGIIGMSKILENAKFFEWLADTLNKHLDFGDHGMLALVVILILSVSVRYLFASGGAYVAAMIPVFATVGKVAGAPVELLTLGLLFANSYGGSVTHYGGGPGPITFGAGYNDIKSWWTAGFIIAFGSLLVHTTIGFGWWNFLMSMGWLPTAGH</sequence>
<evidence type="ECO:0000256" key="1">
    <source>
        <dbReference type="ARBA" id="ARBA00004141"/>
    </source>
</evidence>
<feature type="transmembrane region" description="Helical" evidence="6">
    <location>
        <begin position="365"/>
        <end position="383"/>
    </location>
</feature>
<dbReference type="EMBL" id="QEPN01000002">
    <property type="protein sequence ID" value="RDE73203.1"/>
    <property type="molecule type" value="Genomic_DNA"/>
</dbReference>
<feature type="transmembrane region" description="Helical" evidence="6">
    <location>
        <begin position="276"/>
        <end position="293"/>
    </location>
</feature>
<evidence type="ECO:0000256" key="2">
    <source>
        <dbReference type="ARBA" id="ARBA00007349"/>
    </source>
</evidence>
<feature type="transmembrane region" description="Helical" evidence="6">
    <location>
        <begin position="114"/>
        <end position="136"/>
    </location>
</feature>
<keyword evidence="3 6" id="KW-0812">Transmembrane</keyword>
<gene>
    <name evidence="7" type="ORF">DPV93_03690</name>
</gene>
<feature type="transmembrane region" description="Helical" evidence="6">
    <location>
        <begin position="390"/>
        <end position="418"/>
    </location>
</feature>
<feature type="transmembrane region" description="Helical" evidence="6">
    <location>
        <begin position="328"/>
        <end position="345"/>
    </location>
</feature>
<feature type="transmembrane region" description="Helical" evidence="6">
    <location>
        <begin position="55"/>
        <end position="74"/>
    </location>
</feature>
<dbReference type="GO" id="GO:0016020">
    <property type="term" value="C:membrane"/>
    <property type="evidence" value="ECO:0007669"/>
    <property type="project" value="UniProtKB-SubCell"/>
</dbReference>
<comment type="similarity">
    <text evidence="2">Belongs to the SLC13A/DASS transporter (TC 2.A.47) family. DIT1 subfamily.</text>
</comment>
<reference evidence="7 8" key="1">
    <citation type="submission" date="2018-05" db="EMBL/GenBank/DDBJ databases">
        <title>Draft Genome Sequences for a Diverse set of 7 Haemophilus Species.</title>
        <authorList>
            <person name="Nichols M."/>
            <person name="Topaz N."/>
            <person name="Wang X."/>
            <person name="Wang X."/>
            <person name="Boxrud D."/>
        </authorList>
    </citation>
    <scope>NUCLEOTIDE SEQUENCE [LARGE SCALE GENOMIC DNA]</scope>
    <source>
        <strain evidence="7 8">C2002001239</strain>
    </source>
</reference>
<organism evidence="7 8">
    <name type="scientific">Haemophilus sputorum</name>
    <dbReference type="NCBI Taxonomy" id="1078480"/>
    <lineage>
        <taxon>Bacteria</taxon>
        <taxon>Pseudomonadati</taxon>
        <taxon>Pseudomonadota</taxon>
        <taxon>Gammaproteobacteria</taxon>
        <taxon>Pasteurellales</taxon>
        <taxon>Pasteurellaceae</taxon>
        <taxon>Haemophilus</taxon>
    </lineage>
</organism>
<keyword evidence="4 6" id="KW-1133">Transmembrane helix</keyword>
<dbReference type="Proteomes" id="UP000253872">
    <property type="component" value="Unassembled WGS sequence"/>
</dbReference>
<comment type="caution">
    <text evidence="7">The sequence shown here is derived from an EMBL/GenBank/DDBJ whole genome shotgun (WGS) entry which is preliminary data.</text>
</comment>
<dbReference type="AlphaFoldDB" id="A0A369YH40"/>
<dbReference type="PANTHER" id="PTHR42826">
    <property type="entry name" value="DICARBOXYLATE TRANSPORTER 2.1, CHLOROPLASTIC"/>
    <property type="match status" value="1"/>
</dbReference>
<protein>
    <submittedName>
        <fullName evidence="7">Anion permease</fullName>
    </submittedName>
</protein>
<evidence type="ECO:0000313" key="8">
    <source>
        <dbReference type="Proteomes" id="UP000253872"/>
    </source>
</evidence>
<feature type="transmembrane region" description="Helical" evidence="6">
    <location>
        <begin position="9"/>
        <end position="25"/>
    </location>
</feature>
<feature type="transmembrane region" description="Helical" evidence="6">
    <location>
        <begin position="180"/>
        <end position="200"/>
    </location>
</feature>
<accession>A0A369YH40</accession>
<dbReference type="RefSeq" id="WP_111402320.1">
    <property type="nucleotide sequence ID" value="NZ_QEPN01000002.1"/>
</dbReference>
<evidence type="ECO:0000256" key="4">
    <source>
        <dbReference type="ARBA" id="ARBA00022989"/>
    </source>
</evidence>
<feature type="transmembrane region" description="Helical" evidence="6">
    <location>
        <begin position="299"/>
        <end position="316"/>
    </location>
</feature>
<name>A0A369YH40_9PAST</name>
<keyword evidence="5 6" id="KW-0472">Membrane</keyword>
<feature type="transmembrane region" description="Helical" evidence="6">
    <location>
        <begin position="31"/>
        <end position="48"/>
    </location>
</feature>
<proteinExistence type="inferred from homology"/>
<feature type="transmembrane region" description="Helical" evidence="6">
    <location>
        <begin position="220"/>
        <end position="246"/>
    </location>
</feature>
<evidence type="ECO:0000256" key="5">
    <source>
        <dbReference type="ARBA" id="ARBA00023136"/>
    </source>
</evidence>
<dbReference type="InterPro" id="IPR001898">
    <property type="entry name" value="SLC13A/DASS"/>
</dbReference>
<evidence type="ECO:0000313" key="7">
    <source>
        <dbReference type="EMBL" id="RDE73203.1"/>
    </source>
</evidence>
<dbReference type="Pfam" id="PF00939">
    <property type="entry name" value="Na_sulph_symp"/>
    <property type="match status" value="1"/>
</dbReference>
<dbReference type="InterPro" id="IPR030676">
    <property type="entry name" value="CitT-rel"/>
</dbReference>
<dbReference type="GO" id="GO:0022857">
    <property type="term" value="F:transmembrane transporter activity"/>
    <property type="evidence" value="ECO:0007669"/>
    <property type="project" value="InterPro"/>
</dbReference>
<dbReference type="PIRSF" id="PIRSF002457">
    <property type="entry name" value="DASS"/>
    <property type="match status" value="1"/>
</dbReference>
<evidence type="ECO:0000256" key="3">
    <source>
        <dbReference type="ARBA" id="ARBA00022692"/>
    </source>
</evidence>
<feature type="transmembrane region" description="Helical" evidence="6">
    <location>
        <begin position="86"/>
        <end position="107"/>
    </location>
</feature>
<dbReference type="STRING" id="1035839.GCA_000238795_00361"/>
<dbReference type="NCBIfam" id="TIGR00785">
    <property type="entry name" value="dass"/>
    <property type="match status" value="1"/>
</dbReference>
<evidence type="ECO:0000256" key="6">
    <source>
        <dbReference type="SAM" id="Phobius"/>
    </source>
</evidence>
<feature type="transmembrane region" description="Helical" evidence="6">
    <location>
        <begin position="447"/>
        <end position="470"/>
    </location>
</feature>